<name>A4CMC9_ROBBH</name>
<dbReference type="SUPFAM" id="SSF56601">
    <property type="entry name" value="beta-lactamase/transpeptidase-like"/>
    <property type="match status" value="1"/>
</dbReference>
<dbReference type="STRING" id="313596.RB2501_10862"/>
<dbReference type="PANTHER" id="PTHR46825">
    <property type="entry name" value="D-ALANYL-D-ALANINE-CARBOXYPEPTIDASE/ENDOPEPTIDASE AMPH"/>
    <property type="match status" value="1"/>
</dbReference>
<evidence type="ECO:0000313" key="3">
    <source>
        <dbReference type="Proteomes" id="UP000009049"/>
    </source>
</evidence>
<reference evidence="2 3" key="1">
    <citation type="journal article" date="2009" name="J. Bacteriol.">
        <title>Complete genome sequence of Robiginitalea biformata HTCC2501.</title>
        <authorList>
            <person name="Oh H.M."/>
            <person name="Giovannoni S.J."/>
            <person name="Lee K."/>
            <person name="Ferriera S."/>
            <person name="Johnson J."/>
            <person name="Cho J.C."/>
        </authorList>
    </citation>
    <scope>NUCLEOTIDE SEQUENCE [LARGE SCALE GENOMIC DNA]</scope>
    <source>
        <strain evidence="3">ATCC BAA-864 / HTCC2501 / KCTC 12146</strain>
    </source>
</reference>
<keyword evidence="3" id="KW-1185">Reference proteome</keyword>
<gene>
    <name evidence="2" type="ordered locus">RB2501_10862</name>
</gene>
<evidence type="ECO:0000313" key="2">
    <source>
        <dbReference type="EMBL" id="EAR14821.1"/>
    </source>
</evidence>
<dbReference type="Pfam" id="PF00144">
    <property type="entry name" value="Beta-lactamase"/>
    <property type="match status" value="1"/>
</dbReference>
<sequence length="429" mass="49492">MSEGNTIYTKAFGYSSLEYHIPNTIETTFNTGSLAKQVTAMAIVILEEEGKLSYDEEVQKYLPEFPRFDQPITIRHLLHHTSGLRSLHDLLALAGWRGDDFRTNDDLMRFIHLQRELNFPPGSQFSYSNTGYVVLARILENINGEAFDQWVRSRIFEPLGMENTTIEPNYQNVVPMRATSYYHSHDTVYERASPYWGYTGAGNMYTSVGDLLSWTRNFYDPQDGWAHRFQALTSLDPLLNGEPNLYGFGVFVDRQKGRDRIQHAGVIGGYRSFVAIYPKNHLNIVILSNFSNTRVGELSDAIAHILLTDRVEVRWTTRRNKRPEAREKDTVSLQAIETLAGTYYSPEVETFVSIRMQNGSISLYHPRHGTIPLRPTQNQTFKGDWPFQHIRFVQKNDSTEGLRISNGRVHNLWFRRVTLPPYQRSNLKE</sequence>
<dbReference type="KEGG" id="rbi:RB2501_10862"/>
<organism evidence="2 3">
    <name type="scientific">Robiginitalea biformata (strain ATCC BAA-864 / DSM 15991 / KCTC 12146 / HTCC2501)</name>
    <dbReference type="NCBI Taxonomy" id="313596"/>
    <lineage>
        <taxon>Bacteria</taxon>
        <taxon>Pseudomonadati</taxon>
        <taxon>Bacteroidota</taxon>
        <taxon>Flavobacteriia</taxon>
        <taxon>Flavobacteriales</taxon>
        <taxon>Flavobacteriaceae</taxon>
        <taxon>Robiginitalea</taxon>
    </lineage>
</organism>
<dbReference type="EMBL" id="CP001712">
    <property type="protein sequence ID" value="EAR14821.1"/>
    <property type="molecule type" value="Genomic_DNA"/>
</dbReference>
<dbReference type="InterPro" id="IPR001466">
    <property type="entry name" value="Beta-lactam-related"/>
</dbReference>
<dbReference type="eggNOG" id="COG1680">
    <property type="taxonomic scope" value="Bacteria"/>
</dbReference>
<protein>
    <submittedName>
        <fullName evidence="2">Beta-lactamase</fullName>
    </submittedName>
</protein>
<dbReference type="AlphaFoldDB" id="A4CMC9"/>
<evidence type="ECO:0000259" key="1">
    <source>
        <dbReference type="Pfam" id="PF00144"/>
    </source>
</evidence>
<proteinExistence type="predicted"/>
<dbReference type="PANTHER" id="PTHR46825:SF9">
    <property type="entry name" value="BETA-LACTAMASE-RELATED DOMAIN-CONTAINING PROTEIN"/>
    <property type="match status" value="1"/>
</dbReference>
<accession>A4CMC9</accession>
<feature type="domain" description="Beta-lactamase-related" evidence="1">
    <location>
        <begin position="4"/>
        <end position="298"/>
    </location>
</feature>
<dbReference type="InterPro" id="IPR012338">
    <property type="entry name" value="Beta-lactam/transpept-like"/>
</dbReference>
<dbReference type="Gene3D" id="3.40.710.10">
    <property type="entry name" value="DD-peptidase/beta-lactamase superfamily"/>
    <property type="match status" value="1"/>
</dbReference>
<dbReference type="InterPro" id="IPR050491">
    <property type="entry name" value="AmpC-like"/>
</dbReference>
<dbReference type="Proteomes" id="UP000009049">
    <property type="component" value="Chromosome"/>
</dbReference>
<dbReference type="HOGENOM" id="CLU_020027_0_4_10"/>